<evidence type="ECO:0000313" key="2">
    <source>
        <dbReference type="EMBL" id="TGE22713.1"/>
    </source>
</evidence>
<dbReference type="OrthoDB" id="9803892at2"/>
<dbReference type="InterPro" id="IPR016040">
    <property type="entry name" value="NAD(P)-bd_dom"/>
</dbReference>
<reference evidence="2 3" key="1">
    <citation type="submission" date="2019-04" db="EMBL/GenBank/DDBJ databases">
        <authorList>
            <person name="Feng G."/>
            <person name="Zhang J."/>
            <person name="Zhu H."/>
        </authorList>
    </citation>
    <scope>NUCLEOTIDE SEQUENCE [LARGE SCALE GENOMIC DNA]</scope>
    <source>
        <strain evidence="2 3">9PBR-1</strain>
    </source>
</reference>
<dbReference type="EMBL" id="SRMB01000006">
    <property type="protein sequence ID" value="TGE22713.1"/>
    <property type="molecule type" value="Genomic_DNA"/>
</dbReference>
<evidence type="ECO:0000313" key="3">
    <source>
        <dbReference type="Proteomes" id="UP000298471"/>
    </source>
</evidence>
<dbReference type="AlphaFoldDB" id="A0A4Z0Q0M7"/>
<dbReference type="PANTHER" id="PTHR15020">
    <property type="entry name" value="FLAVIN REDUCTASE-RELATED"/>
    <property type="match status" value="1"/>
</dbReference>
<comment type="caution">
    <text evidence="2">The sequence shown here is derived from an EMBL/GenBank/DDBJ whole genome shotgun (WGS) entry which is preliminary data.</text>
</comment>
<dbReference type="PANTHER" id="PTHR15020:SF50">
    <property type="entry name" value="UPF0659 PROTEIN YMR090W"/>
    <property type="match status" value="1"/>
</dbReference>
<protein>
    <submittedName>
        <fullName evidence="2">SDR family oxidoreductase</fullName>
    </submittedName>
</protein>
<dbReference type="SUPFAM" id="SSF51735">
    <property type="entry name" value="NAD(P)-binding Rossmann-fold domains"/>
    <property type="match status" value="1"/>
</dbReference>
<keyword evidence="3" id="KW-1185">Reference proteome</keyword>
<dbReference type="CDD" id="cd05267">
    <property type="entry name" value="SDR_a6"/>
    <property type="match status" value="1"/>
</dbReference>
<sequence length="212" mass="23245">MSKVLILGAHGQIARVATQLFLAETDAKLRLYLRAAHRLPNPDPRRVHIVEGDVNDEAKLRAVLAGQDVVYANLAGEDLAQQVSHLVAAMKATGVQRLIFISAIGIYNEVTGNFGEWNKQTLGNILERYRQASDIIEASDLNYTILRPTWLTNYDEVDYEIVGRNESVKGTEVSRKSVAALVVKLATTAGGEERQNLGVSKPGTAGEKHAWL</sequence>
<dbReference type="InterPro" id="IPR036291">
    <property type="entry name" value="NAD(P)-bd_dom_sf"/>
</dbReference>
<feature type="domain" description="NAD(P)-binding" evidence="1">
    <location>
        <begin position="8"/>
        <end position="187"/>
    </location>
</feature>
<proteinExistence type="predicted"/>
<evidence type="ECO:0000259" key="1">
    <source>
        <dbReference type="Pfam" id="PF13460"/>
    </source>
</evidence>
<dbReference type="RefSeq" id="WP_135398621.1">
    <property type="nucleotide sequence ID" value="NZ_SRMB01000006.1"/>
</dbReference>
<accession>A0A4Z0Q0M7</accession>
<dbReference type="Proteomes" id="UP000298471">
    <property type="component" value="Unassembled WGS sequence"/>
</dbReference>
<name>A0A4Z0Q0M7_9BACT</name>
<dbReference type="Gene3D" id="3.40.50.720">
    <property type="entry name" value="NAD(P)-binding Rossmann-like Domain"/>
    <property type="match status" value="1"/>
</dbReference>
<dbReference type="Pfam" id="PF13460">
    <property type="entry name" value="NAD_binding_10"/>
    <property type="match status" value="1"/>
</dbReference>
<organism evidence="2 3">
    <name type="scientific">Hymenobacter metallicola</name>
    <dbReference type="NCBI Taxonomy" id="2563114"/>
    <lineage>
        <taxon>Bacteria</taxon>
        <taxon>Pseudomonadati</taxon>
        <taxon>Bacteroidota</taxon>
        <taxon>Cytophagia</taxon>
        <taxon>Cytophagales</taxon>
        <taxon>Hymenobacteraceae</taxon>
        <taxon>Hymenobacter</taxon>
    </lineage>
</organism>
<gene>
    <name evidence="2" type="ORF">E5K02_23575</name>
</gene>